<dbReference type="Proteomes" id="UP001233999">
    <property type="component" value="Unassembled WGS sequence"/>
</dbReference>
<dbReference type="GO" id="GO:0044715">
    <property type="term" value="F:8-oxo-dGDP phosphatase activity"/>
    <property type="evidence" value="ECO:0007669"/>
    <property type="project" value="TreeGrafter"/>
</dbReference>
<accession>A0AAD7ZB08</accession>
<dbReference type="Gene3D" id="3.90.79.10">
    <property type="entry name" value="Nucleoside Triphosphate Pyrophosphohydrolase"/>
    <property type="match status" value="1"/>
</dbReference>
<reference evidence="2" key="1">
    <citation type="journal article" date="2023" name="IScience">
        <title>Live-bearing cockroach genome reveals convergent evolutionary mechanisms linked to viviparity in insects and beyond.</title>
        <authorList>
            <person name="Fouks B."/>
            <person name="Harrison M.C."/>
            <person name="Mikhailova A.A."/>
            <person name="Marchal E."/>
            <person name="English S."/>
            <person name="Carruthers M."/>
            <person name="Jennings E.C."/>
            <person name="Chiamaka E.L."/>
            <person name="Frigard R.A."/>
            <person name="Pippel M."/>
            <person name="Attardo G.M."/>
            <person name="Benoit J.B."/>
            <person name="Bornberg-Bauer E."/>
            <person name="Tobe S.S."/>
        </authorList>
    </citation>
    <scope>NUCLEOTIDE SEQUENCE</scope>
    <source>
        <strain evidence="2">Stay&amp;Tobe</strain>
    </source>
</reference>
<dbReference type="GO" id="GO:0044716">
    <property type="term" value="F:8-oxo-GDP phosphatase activity"/>
    <property type="evidence" value="ECO:0007669"/>
    <property type="project" value="TreeGrafter"/>
</dbReference>
<dbReference type="SUPFAM" id="SSF55811">
    <property type="entry name" value="Nudix"/>
    <property type="match status" value="1"/>
</dbReference>
<sequence length="375" mass="42197">MAEDAYDARSINGIPVTGGHEIIREHTNECMSSLQWLIRMDRVEENIRKLLDGRALDNCQDLCDFTLEEQNEATVAKGVAPTASPDYKPIVKSTVTYIAVGALVNENGEILMMQEAKSSCAGKWYLPAGRIEPGEDITKTSIQKVLEETGLEMEPTTLLMVECASGAWFRFVLTGNNLLISGGCFKTPKDADSESLQAKWVKDPAELNLRANDIYTIIEKAKSYQARRDEPWHSNMLPVLAPQHKLLLRLVVCIREEEQVSVIRFYTSPCIFSFAVCEINPTRNLHSTLKKFMTEIFGADLPPHKPHGILTVEHCGKPERTNDGLCFTILVSFRKPLEEVGIIDKYTWLEISKPLGDELLERLPKNMTIPLHVIR</sequence>
<dbReference type="PROSITE" id="PS51462">
    <property type="entry name" value="NUDIX"/>
    <property type="match status" value="1"/>
</dbReference>
<evidence type="ECO:0000313" key="2">
    <source>
        <dbReference type="EMBL" id="KAJ9576713.1"/>
    </source>
</evidence>
<feature type="domain" description="Nudix hydrolase" evidence="1">
    <location>
        <begin position="95"/>
        <end position="223"/>
    </location>
</feature>
<dbReference type="PANTHER" id="PTHR22769">
    <property type="entry name" value="MUTT/NUDIX HYDROLASE"/>
    <property type="match status" value="1"/>
</dbReference>
<comment type="caution">
    <text evidence="2">The sequence shown here is derived from an EMBL/GenBank/DDBJ whole genome shotgun (WGS) entry which is preliminary data.</text>
</comment>
<dbReference type="EMBL" id="JASPKZ010009473">
    <property type="protein sequence ID" value="KAJ9576713.1"/>
    <property type="molecule type" value="Genomic_DNA"/>
</dbReference>
<dbReference type="PANTHER" id="PTHR22769:SF56">
    <property type="entry name" value="8-OXO-DGDP PHOSPHATASE NUDT18"/>
    <property type="match status" value="1"/>
</dbReference>
<evidence type="ECO:0000313" key="3">
    <source>
        <dbReference type="Proteomes" id="UP001233999"/>
    </source>
</evidence>
<reference evidence="2" key="2">
    <citation type="submission" date="2023-05" db="EMBL/GenBank/DDBJ databases">
        <authorList>
            <person name="Fouks B."/>
        </authorList>
    </citation>
    <scope>NUCLEOTIDE SEQUENCE</scope>
    <source>
        <strain evidence="2">Stay&amp;Tobe</strain>
        <tissue evidence="2">Testes</tissue>
    </source>
</reference>
<organism evidence="2 3">
    <name type="scientific">Diploptera punctata</name>
    <name type="common">Pacific beetle cockroach</name>
    <dbReference type="NCBI Taxonomy" id="6984"/>
    <lineage>
        <taxon>Eukaryota</taxon>
        <taxon>Metazoa</taxon>
        <taxon>Ecdysozoa</taxon>
        <taxon>Arthropoda</taxon>
        <taxon>Hexapoda</taxon>
        <taxon>Insecta</taxon>
        <taxon>Pterygota</taxon>
        <taxon>Neoptera</taxon>
        <taxon>Polyneoptera</taxon>
        <taxon>Dictyoptera</taxon>
        <taxon>Blattodea</taxon>
        <taxon>Blaberoidea</taxon>
        <taxon>Blaberidae</taxon>
        <taxon>Diplopterinae</taxon>
        <taxon>Diploptera</taxon>
    </lineage>
</organism>
<evidence type="ECO:0000259" key="1">
    <source>
        <dbReference type="PROSITE" id="PS51462"/>
    </source>
</evidence>
<keyword evidence="3" id="KW-1185">Reference proteome</keyword>
<name>A0AAD7ZB08_DIPPU</name>
<dbReference type="InterPro" id="IPR000086">
    <property type="entry name" value="NUDIX_hydrolase_dom"/>
</dbReference>
<proteinExistence type="predicted"/>
<dbReference type="AlphaFoldDB" id="A0AAD7ZB08"/>
<dbReference type="Pfam" id="PF00293">
    <property type="entry name" value="NUDIX"/>
    <property type="match status" value="1"/>
</dbReference>
<gene>
    <name evidence="2" type="ORF">L9F63_025394</name>
</gene>
<dbReference type="InterPro" id="IPR015797">
    <property type="entry name" value="NUDIX_hydrolase-like_dom_sf"/>
</dbReference>
<protein>
    <recommendedName>
        <fullName evidence="1">Nudix hydrolase domain-containing protein</fullName>
    </recommendedName>
</protein>